<accession>A0A8X6YEB2</accession>
<comment type="caution">
    <text evidence="1">The sequence shown here is derived from an EMBL/GenBank/DDBJ whole genome shotgun (WGS) entry which is preliminary data.</text>
</comment>
<gene>
    <name evidence="1" type="ORF">TNIN_27621</name>
</gene>
<dbReference type="AlphaFoldDB" id="A0A8X6YEB2"/>
<keyword evidence="2" id="KW-1185">Reference proteome</keyword>
<evidence type="ECO:0000313" key="2">
    <source>
        <dbReference type="Proteomes" id="UP000886998"/>
    </source>
</evidence>
<proteinExistence type="predicted"/>
<organism evidence="1 2">
    <name type="scientific">Trichonephila inaurata madagascariensis</name>
    <dbReference type="NCBI Taxonomy" id="2747483"/>
    <lineage>
        <taxon>Eukaryota</taxon>
        <taxon>Metazoa</taxon>
        <taxon>Ecdysozoa</taxon>
        <taxon>Arthropoda</taxon>
        <taxon>Chelicerata</taxon>
        <taxon>Arachnida</taxon>
        <taxon>Araneae</taxon>
        <taxon>Araneomorphae</taxon>
        <taxon>Entelegynae</taxon>
        <taxon>Araneoidea</taxon>
        <taxon>Nephilidae</taxon>
        <taxon>Trichonephila</taxon>
        <taxon>Trichonephila inaurata</taxon>
    </lineage>
</organism>
<protein>
    <submittedName>
        <fullName evidence="1">Uncharacterized protein</fullName>
    </submittedName>
</protein>
<name>A0A8X6YEB2_9ARAC</name>
<dbReference type="EMBL" id="BMAV01018396">
    <property type="protein sequence ID" value="GFY70733.1"/>
    <property type="molecule type" value="Genomic_DNA"/>
</dbReference>
<dbReference type="Proteomes" id="UP000886998">
    <property type="component" value="Unassembled WGS sequence"/>
</dbReference>
<evidence type="ECO:0000313" key="1">
    <source>
        <dbReference type="EMBL" id="GFY70733.1"/>
    </source>
</evidence>
<reference evidence="1" key="1">
    <citation type="submission" date="2020-08" db="EMBL/GenBank/DDBJ databases">
        <title>Multicomponent nature underlies the extraordinary mechanical properties of spider dragline silk.</title>
        <authorList>
            <person name="Kono N."/>
            <person name="Nakamura H."/>
            <person name="Mori M."/>
            <person name="Yoshida Y."/>
            <person name="Ohtoshi R."/>
            <person name="Malay A.D."/>
            <person name="Moran D.A.P."/>
            <person name="Tomita M."/>
            <person name="Numata K."/>
            <person name="Arakawa K."/>
        </authorList>
    </citation>
    <scope>NUCLEOTIDE SEQUENCE</scope>
</reference>
<sequence length="117" mass="12767">MCPSLIAETERGLPHHLPSATHYRRLRANSIGAAISGRPGDLGGEGEDAPLKIGRCCGRPFISDESQLMTTGVGHFLGDNLEPRWGIRNQRARERNPIPSICLFLIPLEATRDSPVV</sequence>